<name>A0A8X6JPE1_TRICU</name>
<dbReference type="AlphaFoldDB" id="A0A8X6JPE1"/>
<keyword evidence="2" id="KW-1185">Reference proteome</keyword>
<reference evidence="1" key="1">
    <citation type="submission" date="2020-07" db="EMBL/GenBank/DDBJ databases">
        <title>Multicomponent nature underlies the extraordinary mechanical properties of spider dragline silk.</title>
        <authorList>
            <person name="Kono N."/>
            <person name="Nakamura H."/>
            <person name="Mori M."/>
            <person name="Yoshida Y."/>
            <person name="Ohtoshi R."/>
            <person name="Malay A.D."/>
            <person name="Moran D.A.P."/>
            <person name="Tomita M."/>
            <person name="Numata K."/>
            <person name="Arakawa K."/>
        </authorList>
    </citation>
    <scope>NUCLEOTIDE SEQUENCE</scope>
</reference>
<proteinExistence type="predicted"/>
<sequence length="103" mass="11785">MHGYQEGRLWWLPVQSVSRGSVFLYLTFGGSQDGQRRNVSVNGWRESLEGSLRSCSPMYEMQFGQRWGYPSGKHYHHQVDFQGRCSAGTNQSVLTEIQNKGKI</sequence>
<dbReference type="Proteomes" id="UP000887116">
    <property type="component" value="Unassembled WGS sequence"/>
</dbReference>
<accession>A0A8X6JPE1</accession>
<organism evidence="1 2">
    <name type="scientific">Trichonephila clavata</name>
    <name type="common">Joro spider</name>
    <name type="synonym">Nephila clavata</name>
    <dbReference type="NCBI Taxonomy" id="2740835"/>
    <lineage>
        <taxon>Eukaryota</taxon>
        <taxon>Metazoa</taxon>
        <taxon>Ecdysozoa</taxon>
        <taxon>Arthropoda</taxon>
        <taxon>Chelicerata</taxon>
        <taxon>Arachnida</taxon>
        <taxon>Araneae</taxon>
        <taxon>Araneomorphae</taxon>
        <taxon>Entelegynae</taxon>
        <taxon>Araneoidea</taxon>
        <taxon>Nephilidae</taxon>
        <taxon>Trichonephila</taxon>
    </lineage>
</organism>
<evidence type="ECO:0000313" key="1">
    <source>
        <dbReference type="EMBL" id="GFR14601.1"/>
    </source>
</evidence>
<gene>
    <name evidence="1" type="ORF">TNCT_402931</name>
</gene>
<protein>
    <submittedName>
        <fullName evidence="1">Uncharacterized protein</fullName>
    </submittedName>
</protein>
<evidence type="ECO:0000313" key="2">
    <source>
        <dbReference type="Proteomes" id="UP000887116"/>
    </source>
</evidence>
<comment type="caution">
    <text evidence="1">The sequence shown here is derived from an EMBL/GenBank/DDBJ whole genome shotgun (WGS) entry which is preliminary data.</text>
</comment>
<dbReference type="EMBL" id="BMAO01017282">
    <property type="protein sequence ID" value="GFR14601.1"/>
    <property type="molecule type" value="Genomic_DNA"/>
</dbReference>